<gene>
    <name evidence="4" type="ORF">JYP53_13960</name>
</gene>
<dbReference type="EMBL" id="JAFKDB010000019">
    <property type="protein sequence ID" value="MBN7771006.1"/>
    <property type="molecule type" value="Genomic_DNA"/>
</dbReference>
<dbReference type="Pfam" id="PF03009">
    <property type="entry name" value="GDPD"/>
    <property type="match status" value="1"/>
</dbReference>
<keyword evidence="5" id="KW-1185">Reference proteome</keyword>
<evidence type="ECO:0000259" key="3">
    <source>
        <dbReference type="PROSITE" id="PS51704"/>
    </source>
</evidence>
<dbReference type="InterPro" id="IPR030395">
    <property type="entry name" value="GP_PDE_dom"/>
</dbReference>
<dbReference type="Gene3D" id="3.20.20.190">
    <property type="entry name" value="Phosphatidylinositol (PI) phosphodiesterase"/>
    <property type="match status" value="1"/>
</dbReference>
<comment type="caution">
    <text evidence="4">The sequence shown here is derived from an EMBL/GenBank/DDBJ whole genome shotgun (WGS) entry which is preliminary data.</text>
</comment>
<dbReference type="Gene3D" id="2.60.120.560">
    <property type="entry name" value="Exo-inulinase, domain 1"/>
    <property type="match status" value="1"/>
</dbReference>
<evidence type="ECO:0000313" key="4">
    <source>
        <dbReference type="EMBL" id="MBN7771006.1"/>
    </source>
</evidence>
<accession>A0ABS3BJD5</accession>
<evidence type="ECO:0000256" key="2">
    <source>
        <dbReference type="SAM" id="SignalP"/>
    </source>
</evidence>
<evidence type="ECO:0000256" key="1">
    <source>
        <dbReference type="SAM" id="MobiDB-lite"/>
    </source>
</evidence>
<dbReference type="RefSeq" id="WP_206557947.1">
    <property type="nucleotide sequence ID" value="NZ_JAFKDB010000019.1"/>
</dbReference>
<dbReference type="SUPFAM" id="SSF51695">
    <property type="entry name" value="PLC-like phosphodiesterases"/>
    <property type="match status" value="1"/>
</dbReference>
<dbReference type="PROSITE" id="PS51257">
    <property type="entry name" value="PROKAR_LIPOPROTEIN"/>
    <property type="match status" value="1"/>
</dbReference>
<proteinExistence type="predicted"/>
<feature type="compositionally biased region" description="Acidic residues" evidence="1">
    <location>
        <begin position="40"/>
        <end position="57"/>
    </location>
</feature>
<sequence>MSRVTLSALMLVAITGMAGCSDDSDSSDDNKKPPVTNPEPDPDTDPDPDPDPDPEPEPEPKVLLDEDFEAIAEGKLPEGWMVMDGAEELFYTKEGSLFVDGRGNNYAPVALRLPESLRDQENYRIEVSFTIAEANTTSRWVGMQYRTGLGVEPYYQMAIRQKATAANGTEHALRNAGQWSIVDKAGFSEVIDPAKLYTATIVVHGDRVQQYLNGTLLQDSVLDSDFSQGGVGFQAAGSLLRVEDVTVTEQLKALPPLPPMMSVAEPETGASMAPSITNLSPVASDLMASPGNSVYLKLDDQLMLSGQSGGSLGYLDQLLDAGEFTAMPMLYVTSQAAIDALKPVVERHQFFDLTLVSDNQALLKDAREKMPFVRAAVDFTNANLTAAPADLLRIVQATNQSKAKIAILPQSLLDKASVQYIQNRLISVWGQLEQPEYVQTVDVLTAGVNGLLTTDPDQALAFFTALPENTLLRKPLVVGHRGVPSQVTENTVAGALKAVELGADAVESDIYLTTDNHVVVMHDGTVDRTTDGTGAVEEKSLAELKALTVDGGHSVPTMDEFFTALKGKRAVHFVEIKSGKPEIVEYLKAAIERHGVQDQVIVISFNSDQLVKLQEVMPGVSGGFLTGFSSDSDMEKNLRTILNATQQYSSTFNPSYGSLAPEVMEAAKHRGTTFWPWTFRKLADAEKYYLAGTHGLTTDYAQWFSDYPVAVEPVNSDLVVSANSALAADLTVTTQVGNSMTAAASGFLVLESTVSHANTNGSVVFEAPGSAVVVPLYEYTLTEGGSYYLVGARQKVTIN</sequence>
<dbReference type="PANTHER" id="PTHR46211:SF14">
    <property type="entry name" value="GLYCEROPHOSPHODIESTER PHOSPHODIESTERASE"/>
    <property type="match status" value="1"/>
</dbReference>
<feature type="domain" description="GP-PDE" evidence="3">
    <location>
        <begin position="475"/>
        <end position="708"/>
    </location>
</feature>
<name>A0ABS3BJD5_9GAMM</name>
<dbReference type="InterPro" id="IPR017946">
    <property type="entry name" value="PLC-like_Pdiesterase_TIM-brl"/>
</dbReference>
<evidence type="ECO:0000313" key="5">
    <source>
        <dbReference type="Proteomes" id="UP000664344"/>
    </source>
</evidence>
<dbReference type="PROSITE" id="PS51704">
    <property type="entry name" value="GP_PDE"/>
    <property type="match status" value="1"/>
</dbReference>
<feature type="chain" id="PRO_5046666491" description="GP-PDE domain-containing protein" evidence="2">
    <location>
        <begin position="19"/>
        <end position="799"/>
    </location>
</feature>
<protein>
    <recommendedName>
        <fullName evidence="3">GP-PDE domain-containing protein</fullName>
    </recommendedName>
</protein>
<dbReference type="Proteomes" id="UP000664344">
    <property type="component" value="Unassembled WGS sequence"/>
</dbReference>
<reference evidence="4 5" key="1">
    <citation type="submission" date="2021-02" db="EMBL/GenBank/DDBJ databases">
        <title>PHA producing bacteria isolated from coastal sediment in Guangdong, Shenzhen.</title>
        <authorList>
            <person name="Zheng W."/>
            <person name="Yu S."/>
            <person name="Huang Y."/>
        </authorList>
    </citation>
    <scope>NUCLEOTIDE SEQUENCE [LARGE SCALE GENOMIC DNA]</scope>
    <source>
        <strain evidence="4 5">TN21-5</strain>
    </source>
</reference>
<dbReference type="PANTHER" id="PTHR46211">
    <property type="entry name" value="GLYCEROPHOSPHORYL DIESTER PHOSPHODIESTERASE"/>
    <property type="match status" value="1"/>
</dbReference>
<feature type="signal peptide" evidence="2">
    <location>
        <begin position="1"/>
        <end position="18"/>
    </location>
</feature>
<feature type="region of interest" description="Disordered" evidence="1">
    <location>
        <begin position="18"/>
        <end position="61"/>
    </location>
</feature>
<organism evidence="4 5">
    <name type="scientific">Marinobacter daepoensis</name>
    <dbReference type="NCBI Taxonomy" id="262077"/>
    <lineage>
        <taxon>Bacteria</taxon>
        <taxon>Pseudomonadati</taxon>
        <taxon>Pseudomonadota</taxon>
        <taxon>Gammaproteobacteria</taxon>
        <taxon>Pseudomonadales</taxon>
        <taxon>Marinobacteraceae</taxon>
        <taxon>Marinobacter</taxon>
    </lineage>
</organism>
<keyword evidence="2" id="KW-0732">Signal</keyword>